<keyword evidence="5" id="KW-0067">ATP-binding</keyword>
<dbReference type="Gene3D" id="3.10.110.10">
    <property type="entry name" value="Ubiquitin Conjugating Enzyme"/>
    <property type="match status" value="1"/>
</dbReference>
<dbReference type="SUPFAM" id="SSF54495">
    <property type="entry name" value="UBC-like"/>
    <property type="match status" value="1"/>
</dbReference>
<dbReference type="PROSITE" id="PS50908">
    <property type="entry name" value="RWD"/>
    <property type="match status" value="1"/>
</dbReference>
<dbReference type="GO" id="GO:0003723">
    <property type="term" value="F:RNA binding"/>
    <property type="evidence" value="ECO:0007669"/>
    <property type="project" value="TreeGrafter"/>
</dbReference>
<evidence type="ECO:0000259" key="8">
    <source>
        <dbReference type="PROSITE" id="PS50908"/>
    </source>
</evidence>
<protein>
    <recommendedName>
        <fullName evidence="1">RNA helicase</fullName>
        <ecNumber evidence="1">3.6.4.13</ecNumber>
    </recommendedName>
</protein>
<evidence type="ECO:0000313" key="11">
    <source>
        <dbReference type="EMBL" id="KAF2665232.1"/>
    </source>
</evidence>
<dbReference type="PROSITE" id="PS00690">
    <property type="entry name" value="DEAH_ATP_HELICASE"/>
    <property type="match status" value="1"/>
</dbReference>
<dbReference type="SMART" id="SM00490">
    <property type="entry name" value="HELICc"/>
    <property type="match status" value="1"/>
</dbReference>
<evidence type="ECO:0000256" key="3">
    <source>
        <dbReference type="ARBA" id="ARBA00022801"/>
    </source>
</evidence>
<feature type="domain" description="Helicase ATP-binding" evidence="9">
    <location>
        <begin position="603"/>
        <end position="779"/>
    </location>
</feature>
<dbReference type="FunFam" id="3.40.50.300:FF:001214">
    <property type="entry name" value="DExH-box ATP-dependent RNA helicase"/>
    <property type="match status" value="1"/>
</dbReference>
<dbReference type="Pfam" id="PF24385">
    <property type="entry name" value="DSRM_DHX29"/>
    <property type="match status" value="1"/>
</dbReference>
<feature type="domain" description="UBA" evidence="7">
    <location>
        <begin position="360"/>
        <end position="401"/>
    </location>
</feature>
<reference evidence="11" key="1">
    <citation type="journal article" date="2020" name="Stud. Mycol.">
        <title>101 Dothideomycetes genomes: a test case for predicting lifestyles and emergence of pathogens.</title>
        <authorList>
            <person name="Haridas S."/>
            <person name="Albert R."/>
            <person name="Binder M."/>
            <person name="Bloem J."/>
            <person name="Labutti K."/>
            <person name="Salamov A."/>
            <person name="Andreopoulos B."/>
            <person name="Baker S."/>
            <person name="Barry K."/>
            <person name="Bills G."/>
            <person name="Bluhm B."/>
            <person name="Cannon C."/>
            <person name="Castanera R."/>
            <person name="Culley D."/>
            <person name="Daum C."/>
            <person name="Ezra D."/>
            <person name="Gonzalez J."/>
            <person name="Henrissat B."/>
            <person name="Kuo A."/>
            <person name="Liang C."/>
            <person name="Lipzen A."/>
            <person name="Lutzoni F."/>
            <person name="Magnuson J."/>
            <person name="Mondo S."/>
            <person name="Nolan M."/>
            <person name="Ohm R."/>
            <person name="Pangilinan J."/>
            <person name="Park H.-J."/>
            <person name="Ramirez L."/>
            <person name="Alfaro M."/>
            <person name="Sun H."/>
            <person name="Tritt A."/>
            <person name="Yoshinaga Y."/>
            <person name="Zwiers L.-H."/>
            <person name="Turgeon B."/>
            <person name="Goodwin S."/>
            <person name="Spatafora J."/>
            <person name="Crous P."/>
            <person name="Grigoriev I."/>
        </authorList>
    </citation>
    <scope>NUCLEOTIDE SEQUENCE</scope>
    <source>
        <strain evidence="11">CBS 115976</strain>
    </source>
</reference>
<evidence type="ECO:0000256" key="1">
    <source>
        <dbReference type="ARBA" id="ARBA00012552"/>
    </source>
</evidence>
<dbReference type="InterPro" id="IPR016135">
    <property type="entry name" value="UBQ-conjugating_enzyme/RWD"/>
</dbReference>
<dbReference type="InterPro" id="IPR006575">
    <property type="entry name" value="RWD_dom"/>
</dbReference>
<dbReference type="InterPro" id="IPR001650">
    <property type="entry name" value="Helicase_C-like"/>
</dbReference>
<dbReference type="PROSITE" id="PS51194">
    <property type="entry name" value="HELICASE_CTER"/>
    <property type="match status" value="1"/>
</dbReference>
<dbReference type="PANTHER" id="PTHR18934">
    <property type="entry name" value="ATP-DEPENDENT RNA HELICASE"/>
    <property type="match status" value="1"/>
</dbReference>
<dbReference type="OrthoDB" id="5600252at2759"/>
<feature type="domain" description="RWD" evidence="8">
    <location>
        <begin position="424"/>
        <end position="521"/>
    </location>
</feature>
<dbReference type="SUPFAM" id="SSF54768">
    <property type="entry name" value="dsRNA-binding domain-like"/>
    <property type="match status" value="1"/>
</dbReference>
<evidence type="ECO:0000259" key="7">
    <source>
        <dbReference type="PROSITE" id="PS50030"/>
    </source>
</evidence>
<dbReference type="InterPro" id="IPR048333">
    <property type="entry name" value="HA2_WH"/>
</dbReference>
<dbReference type="Pfam" id="PF07717">
    <property type="entry name" value="OB_NTP_bind"/>
    <property type="match status" value="1"/>
</dbReference>
<evidence type="ECO:0000256" key="2">
    <source>
        <dbReference type="ARBA" id="ARBA00022741"/>
    </source>
</evidence>
<dbReference type="InterPro" id="IPR007502">
    <property type="entry name" value="Helicase-assoc_dom"/>
</dbReference>
<feature type="compositionally biased region" description="Low complexity" evidence="6">
    <location>
        <begin position="11"/>
        <end position="25"/>
    </location>
</feature>
<dbReference type="Pfam" id="PF05773">
    <property type="entry name" value="RWD"/>
    <property type="match status" value="1"/>
</dbReference>
<dbReference type="InterPro" id="IPR059023">
    <property type="entry name" value="RNA_hel_CTD"/>
</dbReference>
<feature type="domain" description="UBA" evidence="7">
    <location>
        <begin position="296"/>
        <end position="335"/>
    </location>
</feature>
<dbReference type="GO" id="GO:0016787">
    <property type="term" value="F:hydrolase activity"/>
    <property type="evidence" value="ECO:0007669"/>
    <property type="project" value="UniProtKB-KW"/>
</dbReference>
<dbReference type="EC" id="3.6.4.13" evidence="1"/>
<keyword evidence="3 11" id="KW-0378">Hydrolase</keyword>
<gene>
    <name evidence="11" type="ORF">BT63DRAFT_429150</name>
</gene>
<evidence type="ECO:0000256" key="5">
    <source>
        <dbReference type="ARBA" id="ARBA00022840"/>
    </source>
</evidence>
<dbReference type="InterPro" id="IPR027417">
    <property type="entry name" value="P-loop_NTPase"/>
</dbReference>
<dbReference type="InterPro" id="IPR002464">
    <property type="entry name" value="DNA/RNA_helicase_DEAH_CS"/>
</dbReference>
<dbReference type="CDD" id="cd17917">
    <property type="entry name" value="DEXHc_RHA-like"/>
    <property type="match status" value="1"/>
</dbReference>
<dbReference type="InterPro" id="IPR009060">
    <property type="entry name" value="UBA-like_sf"/>
</dbReference>
<dbReference type="Pfam" id="PF04408">
    <property type="entry name" value="WHD_HA2"/>
    <property type="match status" value="1"/>
</dbReference>
<dbReference type="GO" id="GO:1990904">
    <property type="term" value="C:ribonucleoprotein complex"/>
    <property type="evidence" value="ECO:0007669"/>
    <property type="project" value="UniProtKB-ARBA"/>
</dbReference>
<feature type="domain" description="Helicase C-terminal" evidence="10">
    <location>
        <begin position="839"/>
        <end position="1004"/>
    </location>
</feature>
<evidence type="ECO:0000259" key="9">
    <source>
        <dbReference type="PROSITE" id="PS51192"/>
    </source>
</evidence>
<dbReference type="CDD" id="cd23827">
    <property type="entry name" value="RWD_YLR419W-like"/>
    <property type="match status" value="1"/>
</dbReference>
<dbReference type="Gene3D" id="1.20.120.1080">
    <property type="match status" value="1"/>
</dbReference>
<dbReference type="InterPro" id="IPR056328">
    <property type="entry name" value="DSRM_DHX29"/>
</dbReference>
<dbReference type="Pfam" id="PF00270">
    <property type="entry name" value="DEAD"/>
    <property type="match status" value="1"/>
</dbReference>
<dbReference type="Pfam" id="PF26026">
    <property type="entry name" value="RNA_hel_CTD"/>
    <property type="match status" value="1"/>
</dbReference>
<dbReference type="Pfam" id="PF00271">
    <property type="entry name" value="Helicase_C"/>
    <property type="match status" value="1"/>
</dbReference>
<dbReference type="GO" id="GO:0003724">
    <property type="term" value="F:RNA helicase activity"/>
    <property type="evidence" value="ECO:0007669"/>
    <property type="project" value="UniProtKB-EC"/>
</dbReference>
<keyword evidence="4" id="KW-0347">Helicase</keyword>
<keyword evidence="12" id="KW-1185">Reference proteome</keyword>
<evidence type="ECO:0000259" key="10">
    <source>
        <dbReference type="PROSITE" id="PS51194"/>
    </source>
</evidence>
<dbReference type="FunFam" id="3.40.50.300:FF:000868">
    <property type="entry name" value="DEAD/DEAH box helicase, putative"/>
    <property type="match status" value="1"/>
</dbReference>
<feature type="region of interest" description="Disordered" evidence="6">
    <location>
        <begin position="1"/>
        <end position="88"/>
    </location>
</feature>
<evidence type="ECO:0000313" key="12">
    <source>
        <dbReference type="Proteomes" id="UP000799302"/>
    </source>
</evidence>
<dbReference type="InterPro" id="IPR014001">
    <property type="entry name" value="Helicase_ATP-bd"/>
</dbReference>
<dbReference type="Proteomes" id="UP000799302">
    <property type="component" value="Unassembled WGS sequence"/>
</dbReference>
<dbReference type="PANTHER" id="PTHR18934:SF267">
    <property type="entry name" value="ATP-DEPENDENT RNA HELICASE YLR419W-RELATED"/>
    <property type="match status" value="1"/>
</dbReference>
<dbReference type="SMART" id="SM00165">
    <property type="entry name" value="UBA"/>
    <property type="match status" value="2"/>
</dbReference>
<dbReference type="SUPFAM" id="SSF46934">
    <property type="entry name" value="UBA-like"/>
    <property type="match status" value="1"/>
</dbReference>
<keyword evidence="2" id="KW-0547">Nucleotide-binding</keyword>
<feature type="compositionally biased region" description="Basic and acidic residues" evidence="6">
    <location>
        <begin position="45"/>
        <end position="60"/>
    </location>
</feature>
<dbReference type="Gene3D" id="3.40.50.300">
    <property type="entry name" value="P-loop containing nucleotide triphosphate hydrolases"/>
    <property type="match status" value="2"/>
</dbReference>
<proteinExistence type="predicted"/>
<dbReference type="CDD" id="cd18791">
    <property type="entry name" value="SF2_C_RHA"/>
    <property type="match status" value="1"/>
</dbReference>
<dbReference type="Pfam" id="PF21010">
    <property type="entry name" value="HA2_C"/>
    <property type="match status" value="1"/>
</dbReference>
<sequence length="1368" mass="151450">MPNKPHAPRGAPNKKSTTASSTSAKDSAKADPKSGSGKKGQSSAVKEKDDKKSSGKKQDGKSGQASKTTDPPEEAPKKPDTRTLIGGASWTGKLPVTLLAELCQKQKWNKPEYTMSRIPSGFISGVILSSKDMKTGDTTTLPIIEIPRDQREVVAEPTAVEARHFAATYAMFRITSMKNTHMMMPPKYKDLWKGLFQDLKKRDVESGKAWTYEADPFATARQREEDEKKRIKKREEEERLKAKRAQDPKLAFAPPKSKAWERAPTVELGKRVRLDVEALVQQQTVWNSKGITPTPALKSQVMNELSKLGFRQSHVQEALDICKDKEEVLEWLLAHVPEDDLPPWSLPENYIAGVSMARSDLKAEAAISRLALSGYSRDLCEETLEANKGNETAAASALQSRLLNDTTSSEDDFLELEDDGTWAEELEAVLSVFSDRCFKKSKTCVEIVARPENVKATIKIQVDKSSNYPMREPILSIKADLPAYIRLSLTKQALLYARESLLGDQMIFGLLDWVEQNAAHIIANPGRLSEVSAVAVAGEVKPSMARSKATHRQQIHPIDWTRGSKKSQDILSAYEQKQSNPKHQNLLFDRQGLPAWQVREDIIKAVNKNKVTIISGETGSGKSTQSVQFVLDDLIERGFGGAANIICTQPRRISALGLADRVSEERGDTVGNEVGYIIRGDSKVKRGATRITFVTTGVLLRRLQTSGGSTKDIVAALADVSHIFIDEVHERAVDADFLLVLLKDVLRSRQDLRVILMSATADAEGFERYFSEIGTVGRVHVRGRTFPVVDFYKDDVIRMTGYGGMEMDDDDNDELDQFKLSKALQATGMKIDYGFIARTVEHIDRQLGSQEGGILIFLPGTMEINRTLDRLSNSRFWALPLHASLPPGEQRRVFPPAPKGKRKVIAATNVAETSITIPDIVAVIDTGRVKETTYDPDTSTQRLVEAWASRAACAQRRGRAGRVQEGFCYKLFTRNAEQKMRERPDPEITRVPLEQLCLSVKSMGVEDVSAFLASALTPPSSPAVNAALELLTRVGALEDGELTALGKHLAMIPADLKCAKLLVLGCTFQCVDACLTISALLGGRSPFFNTLDKREEVKKIRYDFAPGLGDLISDLRAYEAWQENRRQLSHRDLRAWCGENFLNPQTLRDVESNRAQFVSALQDMGFLPWKYSQSSANNNEFNAQNTNTPLIRALIAASLHPNIASISFPATKFAASHTGALALDPEARTIKYFAADSSRVFIHPSSTTFEAKGWSSDSKFLAFWERFASGEGDRSKPYARGVTPVNVLSVLLFGGPLAVDTLGRGVVVDGWINVRGWARIFVLVGRMRKLLDGVLERRVDAPQGPLEAHEVKILDVVRRLVEKDGLDR</sequence>
<dbReference type="SMART" id="SM00847">
    <property type="entry name" value="HA2"/>
    <property type="match status" value="1"/>
</dbReference>
<dbReference type="InterPro" id="IPR011545">
    <property type="entry name" value="DEAD/DEAH_box_helicase_dom"/>
</dbReference>
<evidence type="ECO:0000256" key="4">
    <source>
        <dbReference type="ARBA" id="ARBA00022806"/>
    </source>
</evidence>
<dbReference type="PROSITE" id="PS50030">
    <property type="entry name" value="UBA"/>
    <property type="match status" value="2"/>
</dbReference>
<dbReference type="EMBL" id="MU004241">
    <property type="protein sequence ID" value="KAF2665232.1"/>
    <property type="molecule type" value="Genomic_DNA"/>
</dbReference>
<organism evidence="11 12">
    <name type="scientific">Microthyrium microscopicum</name>
    <dbReference type="NCBI Taxonomy" id="703497"/>
    <lineage>
        <taxon>Eukaryota</taxon>
        <taxon>Fungi</taxon>
        <taxon>Dikarya</taxon>
        <taxon>Ascomycota</taxon>
        <taxon>Pezizomycotina</taxon>
        <taxon>Dothideomycetes</taxon>
        <taxon>Dothideomycetes incertae sedis</taxon>
        <taxon>Microthyriales</taxon>
        <taxon>Microthyriaceae</taxon>
        <taxon>Microthyrium</taxon>
    </lineage>
</organism>
<accession>A0A6A6TZG8</accession>
<feature type="compositionally biased region" description="Low complexity" evidence="6">
    <location>
        <begin position="33"/>
        <end position="43"/>
    </location>
</feature>
<dbReference type="PROSITE" id="PS51192">
    <property type="entry name" value="HELICASE_ATP_BIND_1"/>
    <property type="match status" value="1"/>
</dbReference>
<evidence type="ECO:0000256" key="6">
    <source>
        <dbReference type="SAM" id="MobiDB-lite"/>
    </source>
</evidence>
<name>A0A6A6TZG8_9PEZI</name>
<dbReference type="InterPro" id="IPR011709">
    <property type="entry name" value="DEAD-box_helicase_OB_fold"/>
</dbReference>
<dbReference type="SMART" id="SM00487">
    <property type="entry name" value="DEXDc"/>
    <property type="match status" value="1"/>
</dbReference>
<dbReference type="GO" id="GO:0005524">
    <property type="term" value="F:ATP binding"/>
    <property type="evidence" value="ECO:0007669"/>
    <property type="project" value="UniProtKB-KW"/>
</dbReference>
<dbReference type="InterPro" id="IPR015940">
    <property type="entry name" value="UBA"/>
</dbReference>
<dbReference type="SUPFAM" id="SSF52540">
    <property type="entry name" value="P-loop containing nucleoside triphosphate hydrolases"/>
    <property type="match status" value="1"/>
</dbReference>